<dbReference type="SUPFAM" id="SSF53300">
    <property type="entry name" value="vWA-like"/>
    <property type="match status" value="1"/>
</dbReference>
<dbReference type="PANTHER" id="PTHR47763">
    <property type="entry name" value="ALPHA-PROTEIN KINASE VWKA"/>
    <property type="match status" value="1"/>
</dbReference>
<name>A0A0F6W7A7_9BACT</name>
<gene>
    <name evidence="2" type="ORF">DB32_006379</name>
</gene>
<dbReference type="AlphaFoldDB" id="A0A0F6W7A7"/>
<protein>
    <submittedName>
        <fullName evidence="2">Internalin</fullName>
    </submittedName>
</protein>
<proteinExistence type="predicted"/>
<dbReference type="PANTHER" id="PTHR47763:SF1">
    <property type="entry name" value="DUF659 DOMAIN-CONTAINING PROTEIN"/>
    <property type="match status" value="1"/>
</dbReference>
<accession>A0A0F6W7A7</accession>
<dbReference type="GO" id="GO:0004674">
    <property type="term" value="F:protein serine/threonine kinase activity"/>
    <property type="evidence" value="ECO:0007669"/>
    <property type="project" value="TreeGrafter"/>
</dbReference>
<dbReference type="InterPro" id="IPR002035">
    <property type="entry name" value="VWF_A"/>
</dbReference>
<dbReference type="PROSITE" id="PS50234">
    <property type="entry name" value="VWFA"/>
    <property type="match status" value="1"/>
</dbReference>
<feature type="domain" description="VWFA" evidence="1">
    <location>
        <begin position="81"/>
        <end position="315"/>
    </location>
</feature>
<dbReference type="InterPro" id="IPR036465">
    <property type="entry name" value="vWFA_dom_sf"/>
</dbReference>
<sequence length="430" mass="45970">MVGVVAALALLGCGSKTGLFAPDAEAPFDASIDGPLDAFVPPDRFVPPDAFVPPDVCVELPPMEPPRSVDVSFVSRVLSAEVYFLVDVTGSMGEEIGEIRARLRDTIIPGIAGQIPDVRFSVARYADFPVDPYGSDGRTSGMPADDLYRLEQRSTTDIDAVQRALDRLERQGGGDLPEATVEALWVTATSDAPMRLVPARSCPAGTVGYPCFEREGSRIFLLFTDAPTHNGPGGSDRYAPVLGFRNHTYEETVMELRTIGAKVLGLYSGDGTDIGLPQLQNLARDTGAVRPDGTPIVFDIGTNGASLGSDVVEAVRTLVEEVPIDVDALTEDWPGDAADATEFVTEIVAASADPASGATRLPDRFVDVRPGTRVTFSIMLANERFVRMEEPQVFRMIVVLRGDGVTRLSETIVDIVVPAIDGDGCDELGR</sequence>
<dbReference type="EMBL" id="CP011125">
    <property type="protein sequence ID" value="AKF09230.1"/>
    <property type="molecule type" value="Genomic_DNA"/>
</dbReference>
<dbReference type="KEGG" id="samy:DB32_006379"/>
<dbReference type="STRING" id="927083.DB32_006379"/>
<evidence type="ECO:0000313" key="3">
    <source>
        <dbReference type="Proteomes" id="UP000034883"/>
    </source>
</evidence>
<dbReference type="InterPro" id="IPR052969">
    <property type="entry name" value="Thr-specific_kinase-like"/>
</dbReference>
<keyword evidence="3" id="KW-1185">Reference proteome</keyword>
<dbReference type="GO" id="GO:0005737">
    <property type="term" value="C:cytoplasm"/>
    <property type="evidence" value="ECO:0007669"/>
    <property type="project" value="TreeGrafter"/>
</dbReference>
<dbReference type="Proteomes" id="UP000034883">
    <property type="component" value="Chromosome"/>
</dbReference>
<dbReference type="Gene3D" id="3.40.50.410">
    <property type="entry name" value="von Willebrand factor, type A domain"/>
    <property type="match status" value="1"/>
</dbReference>
<evidence type="ECO:0000313" key="2">
    <source>
        <dbReference type="EMBL" id="AKF09230.1"/>
    </source>
</evidence>
<evidence type="ECO:0000259" key="1">
    <source>
        <dbReference type="PROSITE" id="PS50234"/>
    </source>
</evidence>
<reference evidence="2 3" key="1">
    <citation type="submission" date="2015-03" db="EMBL/GenBank/DDBJ databases">
        <title>Genome assembly of Sandaracinus amylolyticus DSM 53668.</title>
        <authorList>
            <person name="Sharma G."/>
            <person name="Subramanian S."/>
        </authorList>
    </citation>
    <scope>NUCLEOTIDE SEQUENCE [LARGE SCALE GENOMIC DNA]</scope>
    <source>
        <strain evidence="2 3">DSM 53668</strain>
    </source>
</reference>
<organism evidence="2 3">
    <name type="scientific">Sandaracinus amylolyticus</name>
    <dbReference type="NCBI Taxonomy" id="927083"/>
    <lineage>
        <taxon>Bacteria</taxon>
        <taxon>Pseudomonadati</taxon>
        <taxon>Myxococcota</taxon>
        <taxon>Polyangia</taxon>
        <taxon>Polyangiales</taxon>
        <taxon>Sandaracinaceae</taxon>
        <taxon>Sandaracinus</taxon>
    </lineage>
</organism>